<sequence length="444" mass="49798">MTQNQNITIPFLLTIISCLATSIVQAASLPSRSLPGYYIEKNGDTIFCKIDFNDLIRNPTSVTVEVKDEKKTFGPGDIAGFGVTGYDDYRSMTVSYHPGPILGTDLPSQYSDKIETRSCFLRVLVKGPYALYELKTQERFFYFIGQPDNTVTELIYRAKLVDQVVEEDQQFKTLLANLFKQEGIAEANTNLVYSAGYYPHDIRNLVEKLNQHRTGKITLKPKAKLLVQADIFAGGIDQTFPTEFKGQYTANNRFAATFNPIGGINFCLVLPGHFQSFAIGLSIGYYSFSSSIDKSGSAEEYQSANYHFTSTYNEHMSFARSQIQTNLYAMYIFNKFGKVRPYVKVGVYENFSMSNNNDITYAYTSSSTGIRNGVIPISWSGQGAGAVLSTKDFYVALNIAAGLMIRRQKFELVADYPQPDISADVSRPFRIASFGFCYYYTLLK</sequence>
<keyword evidence="1" id="KW-0732">Signal</keyword>
<evidence type="ECO:0000313" key="2">
    <source>
        <dbReference type="EMBL" id="GGB25372.1"/>
    </source>
</evidence>
<reference evidence="2" key="2">
    <citation type="submission" date="2020-09" db="EMBL/GenBank/DDBJ databases">
        <authorList>
            <person name="Sun Q."/>
            <person name="Zhou Y."/>
        </authorList>
    </citation>
    <scope>NUCLEOTIDE SEQUENCE</scope>
    <source>
        <strain evidence="2">CGMCC 1.15448</strain>
    </source>
</reference>
<gene>
    <name evidence="2" type="ORF">GCM10011511_56630</name>
</gene>
<organism evidence="2 3">
    <name type="scientific">Puia dinghuensis</name>
    <dbReference type="NCBI Taxonomy" id="1792502"/>
    <lineage>
        <taxon>Bacteria</taxon>
        <taxon>Pseudomonadati</taxon>
        <taxon>Bacteroidota</taxon>
        <taxon>Chitinophagia</taxon>
        <taxon>Chitinophagales</taxon>
        <taxon>Chitinophagaceae</taxon>
        <taxon>Puia</taxon>
    </lineage>
</organism>
<feature type="chain" id="PRO_5035268239" description="Outer membrane protein beta-barrel domain-containing protein" evidence="1">
    <location>
        <begin position="27"/>
        <end position="444"/>
    </location>
</feature>
<dbReference type="Proteomes" id="UP000607559">
    <property type="component" value="Unassembled WGS sequence"/>
</dbReference>
<feature type="signal peptide" evidence="1">
    <location>
        <begin position="1"/>
        <end position="26"/>
    </location>
</feature>
<reference evidence="2" key="1">
    <citation type="journal article" date="2014" name="Int. J. Syst. Evol. Microbiol.">
        <title>Complete genome sequence of Corynebacterium casei LMG S-19264T (=DSM 44701T), isolated from a smear-ripened cheese.</title>
        <authorList>
            <consortium name="US DOE Joint Genome Institute (JGI-PGF)"/>
            <person name="Walter F."/>
            <person name="Albersmeier A."/>
            <person name="Kalinowski J."/>
            <person name="Ruckert C."/>
        </authorList>
    </citation>
    <scope>NUCLEOTIDE SEQUENCE</scope>
    <source>
        <strain evidence="2">CGMCC 1.15448</strain>
    </source>
</reference>
<evidence type="ECO:0000313" key="3">
    <source>
        <dbReference type="Proteomes" id="UP000607559"/>
    </source>
</evidence>
<comment type="caution">
    <text evidence="2">The sequence shown here is derived from an EMBL/GenBank/DDBJ whole genome shotgun (WGS) entry which is preliminary data.</text>
</comment>
<dbReference type="RefSeq" id="WP_188938136.1">
    <property type="nucleotide sequence ID" value="NZ_BMJC01000009.1"/>
</dbReference>
<proteinExistence type="predicted"/>
<dbReference type="EMBL" id="BMJC01000009">
    <property type="protein sequence ID" value="GGB25372.1"/>
    <property type="molecule type" value="Genomic_DNA"/>
</dbReference>
<evidence type="ECO:0008006" key="4">
    <source>
        <dbReference type="Google" id="ProtNLM"/>
    </source>
</evidence>
<name>A0A8J2UJR8_9BACT</name>
<accession>A0A8J2UJR8</accession>
<dbReference type="AlphaFoldDB" id="A0A8J2UJR8"/>
<keyword evidence="3" id="KW-1185">Reference proteome</keyword>
<evidence type="ECO:0000256" key="1">
    <source>
        <dbReference type="SAM" id="SignalP"/>
    </source>
</evidence>
<protein>
    <recommendedName>
        <fullName evidence="4">Outer membrane protein beta-barrel domain-containing protein</fullName>
    </recommendedName>
</protein>